<proteinExistence type="inferred from homology"/>
<dbReference type="Gene3D" id="3.30.360.10">
    <property type="entry name" value="Dihydrodipicolinate Reductase, domain 2"/>
    <property type="match status" value="1"/>
</dbReference>
<name>A0A319F9C2_ASPSB</name>
<dbReference type="EC" id="1.1.1.179" evidence="3"/>
<dbReference type="InterPro" id="IPR050984">
    <property type="entry name" value="Gfo/Idh/MocA_domain"/>
</dbReference>
<comment type="similarity">
    <text evidence="1">Belongs to the Gfo/Idh/MocA family.</text>
</comment>
<dbReference type="PANTHER" id="PTHR22604">
    <property type="entry name" value="OXIDOREDUCTASES"/>
    <property type="match status" value="1"/>
</dbReference>
<gene>
    <name evidence="8" type="ORF">BO78DRAFT_377134</name>
</gene>
<evidence type="ECO:0000256" key="5">
    <source>
        <dbReference type="ARBA" id="ARBA00049233"/>
    </source>
</evidence>
<evidence type="ECO:0000256" key="2">
    <source>
        <dbReference type="ARBA" id="ARBA00023002"/>
    </source>
</evidence>
<sequence length="431" mass="48269">MLGTFHRLYAGFIKPPPAGKRDDAIRFGLLGASSIAPIALIAPAKSHSEVVIAAVAARDRTRAEAYAKKHDIPIVHSTYEELLQDPSIDAIYIALPNNLHYEWALRSIRAGKHVLLEKPSCSNAQEARALFTHPLLTAPGAPILLEAFHYRFHPAWQTFMTRIHPDPALGRVKSAFLQQYLPRGAIPDNDIRWRFDLAGGAMMDFGTYTMSCLRQIFTHNQEPLEVLEAKFRGLSTPPSGMPEPDQIDQAMTATYRTADGATGTLVADLAASGGWWPLLPRSWTKNWPRLGWPKCEVELEEHVLETSEGGQVHSVQRKVVIWNHLAPSVYHRVDVQDTHTVREGEKVLKTGKESTQEKAYRWPAAHAQVGQGQEWWTTYRYQLEEFVNRVKNREGSGVWVDADDSIKQMEAVDATYRKAGLKVRPGTVSDG</sequence>
<keyword evidence="2" id="KW-0560">Oxidoreductase</keyword>
<evidence type="ECO:0000256" key="3">
    <source>
        <dbReference type="ARBA" id="ARBA00038984"/>
    </source>
</evidence>
<dbReference type="InterPro" id="IPR000683">
    <property type="entry name" value="Gfo/Idh/MocA-like_OxRdtase_N"/>
</dbReference>
<feature type="domain" description="Gfo/Idh/MocA-like oxidoreductase N-terminal" evidence="6">
    <location>
        <begin position="25"/>
        <end position="131"/>
    </location>
</feature>
<protein>
    <recommendedName>
        <fullName evidence="3">D-xylose 1-dehydrogenase (NADP(+), D-xylono-1,5-lactone-forming)</fullName>
        <ecNumber evidence="3">1.1.1.179</ecNumber>
    </recommendedName>
    <alternativeName>
        <fullName evidence="4">D-xylose-NADP dehydrogenase</fullName>
    </alternativeName>
</protein>
<comment type="catalytic activity">
    <reaction evidence="5">
        <text>D-xylose + NADP(+) = D-xylono-1,5-lactone + NADPH + H(+)</text>
        <dbReference type="Rhea" id="RHEA:22000"/>
        <dbReference type="ChEBI" id="CHEBI:15378"/>
        <dbReference type="ChEBI" id="CHEBI:15867"/>
        <dbReference type="ChEBI" id="CHEBI:53455"/>
        <dbReference type="ChEBI" id="CHEBI:57783"/>
        <dbReference type="ChEBI" id="CHEBI:58349"/>
        <dbReference type="EC" id="1.1.1.179"/>
    </reaction>
</comment>
<dbReference type="GO" id="GO:0000166">
    <property type="term" value="F:nucleotide binding"/>
    <property type="evidence" value="ECO:0007669"/>
    <property type="project" value="InterPro"/>
</dbReference>
<keyword evidence="9" id="KW-1185">Reference proteome</keyword>
<dbReference type="PANTHER" id="PTHR22604:SF105">
    <property type="entry name" value="TRANS-1,2-DIHYDROBENZENE-1,2-DIOL DEHYDROGENASE"/>
    <property type="match status" value="1"/>
</dbReference>
<evidence type="ECO:0000313" key="9">
    <source>
        <dbReference type="Proteomes" id="UP000248423"/>
    </source>
</evidence>
<dbReference type="Proteomes" id="UP000248423">
    <property type="component" value="Unassembled WGS sequence"/>
</dbReference>
<feature type="domain" description="GFO/IDH/MocA-like oxidoreductase" evidence="7">
    <location>
        <begin position="172"/>
        <end position="275"/>
    </location>
</feature>
<dbReference type="GO" id="GO:0047837">
    <property type="term" value="F:D-xylose 1-dehydrogenase (NADP+) activity"/>
    <property type="evidence" value="ECO:0007669"/>
    <property type="project" value="UniProtKB-EC"/>
</dbReference>
<dbReference type="OrthoDB" id="6417021at2759"/>
<dbReference type="SUPFAM" id="SSF55347">
    <property type="entry name" value="Glyceraldehyde-3-phosphate dehydrogenase-like, C-terminal domain"/>
    <property type="match status" value="1"/>
</dbReference>
<dbReference type="STRING" id="1448318.A0A319F9C2"/>
<evidence type="ECO:0000259" key="6">
    <source>
        <dbReference type="Pfam" id="PF01408"/>
    </source>
</evidence>
<dbReference type="Gene3D" id="3.40.50.720">
    <property type="entry name" value="NAD(P)-binding Rossmann-like Domain"/>
    <property type="match status" value="1"/>
</dbReference>
<dbReference type="InterPro" id="IPR055170">
    <property type="entry name" value="GFO_IDH_MocA-like_dom"/>
</dbReference>
<evidence type="ECO:0000313" key="8">
    <source>
        <dbReference type="EMBL" id="PYI02393.1"/>
    </source>
</evidence>
<evidence type="ECO:0000259" key="7">
    <source>
        <dbReference type="Pfam" id="PF22725"/>
    </source>
</evidence>
<dbReference type="Pfam" id="PF22725">
    <property type="entry name" value="GFO_IDH_MocA_C3"/>
    <property type="match status" value="1"/>
</dbReference>
<reference evidence="8 9" key="1">
    <citation type="submission" date="2018-02" db="EMBL/GenBank/DDBJ databases">
        <title>The genomes of Aspergillus section Nigri reveals drivers in fungal speciation.</title>
        <authorList>
            <consortium name="DOE Joint Genome Institute"/>
            <person name="Vesth T.C."/>
            <person name="Nybo J."/>
            <person name="Theobald S."/>
            <person name="Brandl J."/>
            <person name="Frisvad J.C."/>
            <person name="Nielsen K.F."/>
            <person name="Lyhne E.K."/>
            <person name="Kogle M.E."/>
            <person name="Kuo A."/>
            <person name="Riley R."/>
            <person name="Clum A."/>
            <person name="Nolan M."/>
            <person name="Lipzen A."/>
            <person name="Salamov A."/>
            <person name="Henrissat B."/>
            <person name="Wiebenga A."/>
            <person name="De vries R.P."/>
            <person name="Grigoriev I.V."/>
            <person name="Mortensen U.H."/>
            <person name="Andersen M.R."/>
            <person name="Baker S.E."/>
        </authorList>
    </citation>
    <scope>NUCLEOTIDE SEQUENCE [LARGE SCALE GENOMIC DNA]</scope>
    <source>
        <strain evidence="8 9">CBS 121057</strain>
    </source>
</reference>
<dbReference type="SUPFAM" id="SSF51735">
    <property type="entry name" value="NAD(P)-binding Rossmann-fold domains"/>
    <property type="match status" value="1"/>
</dbReference>
<dbReference type="Pfam" id="PF01408">
    <property type="entry name" value="GFO_IDH_MocA"/>
    <property type="match status" value="1"/>
</dbReference>
<dbReference type="AlphaFoldDB" id="A0A319F9C2"/>
<evidence type="ECO:0000256" key="1">
    <source>
        <dbReference type="ARBA" id="ARBA00010928"/>
    </source>
</evidence>
<dbReference type="VEuPathDB" id="FungiDB:BO78DRAFT_377134"/>
<dbReference type="EMBL" id="KZ826396">
    <property type="protein sequence ID" value="PYI02393.1"/>
    <property type="molecule type" value="Genomic_DNA"/>
</dbReference>
<evidence type="ECO:0000256" key="4">
    <source>
        <dbReference type="ARBA" id="ARBA00042988"/>
    </source>
</evidence>
<accession>A0A319F9C2</accession>
<organism evidence="8 9">
    <name type="scientific">Aspergillus sclerotiicarbonarius (strain CBS 121057 / IBT 28362)</name>
    <dbReference type="NCBI Taxonomy" id="1448318"/>
    <lineage>
        <taxon>Eukaryota</taxon>
        <taxon>Fungi</taxon>
        <taxon>Dikarya</taxon>
        <taxon>Ascomycota</taxon>
        <taxon>Pezizomycotina</taxon>
        <taxon>Eurotiomycetes</taxon>
        <taxon>Eurotiomycetidae</taxon>
        <taxon>Eurotiales</taxon>
        <taxon>Aspergillaceae</taxon>
        <taxon>Aspergillus</taxon>
        <taxon>Aspergillus subgen. Circumdati</taxon>
    </lineage>
</organism>
<dbReference type="InterPro" id="IPR036291">
    <property type="entry name" value="NAD(P)-bd_dom_sf"/>
</dbReference>